<dbReference type="Proteomes" id="UP000485058">
    <property type="component" value="Unassembled WGS sequence"/>
</dbReference>
<evidence type="ECO:0000313" key="2">
    <source>
        <dbReference type="Proteomes" id="UP000485058"/>
    </source>
</evidence>
<dbReference type="EMBL" id="BLLF01001949">
    <property type="protein sequence ID" value="GFH22015.1"/>
    <property type="molecule type" value="Genomic_DNA"/>
</dbReference>
<sequence>MACRGHARLSRSLQQSSACVSRELQQTSPAKAMAAGAEQKSSSVWPPAQLQWAPLALPCPLEVEGCVAVPVHLCAKVPNAGHSALPALVSFRD</sequence>
<name>A0A699ZJ56_HAELA</name>
<accession>A0A699ZJ56</accession>
<comment type="caution">
    <text evidence="1">The sequence shown here is derived from an EMBL/GenBank/DDBJ whole genome shotgun (WGS) entry which is preliminary data.</text>
</comment>
<proteinExistence type="predicted"/>
<evidence type="ECO:0000313" key="1">
    <source>
        <dbReference type="EMBL" id="GFH22015.1"/>
    </source>
</evidence>
<keyword evidence="2" id="KW-1185">Reference proteome</keyword>
<reference evidence="1 2" key="1">
    <citation type="submission" date="2020-02" db="EMBL/GenBank/DDBJ databases">
        <title>Draft genome sequence of Haematococcus lacustris strain NIES-144.</title>
        <authorList>
            <person name="Morimoto D."/>
            <person name="Nakagawa S."/>
            <person name="Yoshida T."/>
            <person name="Sawayama S."/>
        </authorList>
    </citation>
    <scope>NUCLEOTIDE SEQUENCE [LARGE SCALE GENOMIC DNA]</scope>
    <source>
        <strain evidence="1 2">NIES-144</strain>
    </source>
</reference>
<protein>
    <submittedName>
        <fullName evidence="1">Uncharacterized protein</fullName>
    </submittedName>
</protein>
<organism evidence="1 2">
    <name type="scientific">Haematococcus lacustris</name>
    <name type="common">Green alga</name>
    <name type="synonym">Haematococcus pluvialis</name>
    <dbReference type="NCBI Taxonomy" id="44745"/>
    <lineage>
        <taxon>Eukaryota</taxon>
        <taxon>Viridiplantae</taxon>
        <taxon>Chlorophyta</taxon>
        <taxon>core chlorophytes</taxon>
        <taxon>Chlorophyceae</taxon>
        <taxon>CS clade</taxon>
        <taxon>Chlamydomonadales</taxon>
        <taxon>Haematococcaceae</taxon>
        <taxon>Haematococcus</taxon>
    </lineage>
</organism>
<dbReference type="AlphaFoldDB" id="A0A699ZJ56"/>
<gene>
    <name evidence="1" type="ORF">HaLaN_19414</name>
</gene>